<reference evidence="4" key="2">
    <citation type="journal article" date="2021" name="PeerJ">
        <title>Extensive microbial diversity within the chicken gut microbiome revealed by metagenomics and culture.</title>
        <authorList>
            <person name="Gilroy R."/>
            <person name="Ravi A."/>
            <person name="Getino M."/>
            <person name="Pursley I."/>
            <person name="Horton D.L."/>
            <person name="Alikhan N.F."/>
            <person name="Baker D."/>
            <person name="Gharbi K."/>
            <person name="Hall N."/>
            <person name="Watson M."/>
            <person name="Adriaenssens E.M."/>
            <person name="Foster-Nyarko E."/>
            <person name="Jarju S."/>
            <person name="Secka A."/>
            <person name="Antonio M."/>
            <person name="Oren A."/>
            <person name="Chaudhuri R.R."/>
            <person name="La Ragione R."/>
            <person name="Hildebrand F."/>
            <person name="Pallen M.J."/>
        </authorList>
    </citation>
    <scope>NUCLEOTIDE SEQUENCE</scope>
    <source>
        <strain evidence="4">CHK33-4379</strain>
    </source>
</reference>
<reference evidence="4" key="1">
    <citation type="submission" date="2020-10" db="EMBL/GenBank/DDBJ databases">
        <authorList>
            <person name="Gilroy R."/>
        </authorList>
    </citation>
    <scope>NUCLEOTIDE SEQUENCE</scope>
    <source>
        <strain evidence="4">CHK33-4379</strain>
    </source>
</reference>
<dbReference type="InterPro" id="IPR000182">
    <property type="entry name" value="GNAT_dom"/>
</dbReference>
<dbReference type="AlphaFoldDB" id="A0A9D1KKW7"/>
<evidence type="ECO:0000313" key="5">
    <source>
        <dbReference type="Proteomes" id="UP000824136"/>
    </source>
</evidence>
<keyword evidence="2" id="KW-0012">Acyltransferase</keyword>
<dbReference type="EMBL" id="DVLL01000015">
    <property type="protein sequence ID" value="HIT58837.1"/>
    <property type="molecule type" value="Genomic_DNA"/>
</dbReference>
<dbReference type="Gene3D" id="3.40.630.30">
    <property type="match status" value="1"/>
</dbReference>
<evidence type="ECO:0000259" key="3">
    <source>
        <dbReference type="PROSITE" id="PS51186"/>
    </source>
</evidence>
<dbReference type="InterPro" id="IPR051016">
    <property type="entry name" value="Diverse_Substrate_AcTransf"/>
</dbReference>
<dbReference type="SUPFAM" id="SSF55729">
    <property type="entry name" value="Acyl-CoA N-acyltransferases (Nat)"/>
    <property type="match status" value="1"/>
</dbReference>
<dbReference type="InterPro" id="IPR016181">
    <property type="entry name" value="Acyl_CoA_acyltransferase"/>
</dbReference>
<dbReference type="PROSITE" id="PS51186">
    <property type="entry name" value="GNAT"/>
    <property type="match status" value="1"/>
</dbReference>
<evidence type="ECO:0000256" key="1">
    <source>
        <dbReference type="ARBA" id="ARBA00022679"/>
    </source>
</evidence>
<dbReference type="PANTHER" id="PTHR10545:SF29">
    <property type="entry name" value="GH14572P-RELATED"/>
    <property type="match status" value="1"/>
</dbReference>
<keyword evidence="1" id="KW-0808">Transferase</keyword>
<dbReference type="Pfam" id="PF00583">
    <property type="entry name" value="Acetyltransf_1"/>
    <property type="match status" value="1"/>
</dbReference>
<feature type="domain" description="N-acetyltransferase" evidence="3">
    <location>
        <begin position="3"/>
        <end position="156"/>
    </location>
</feature>
<name>A0A9D1KKW7_9FIRM</name>
<evidence type="ECO:0000256" key="2">
    <source>
        <dbReference type="ARBA" id="ARBA00023315"/>
    </source>
</evidence>
<dbReference type="GO" id="GO:0008080">
    <property type="term" value="F:N-acetyltransferase activity"/>
    <property type="evidence" value="ECO:0007669"/>
    <property type="project" value="TreeGrafter"/>
</dbReference>
<dbReference type="Proteomes" id="UP000824136">
    <property type="component" value="Unassembled WGS sequence"/>
</dbReference>
<dbReference type="CDD" id="cd04301">
    <property type="entry name" value="NAT_SF"/>
    <property type="match status" value="1"/>
</dbReference>
<accession>A0A9D1KKW7</accession>
<gene>
    <name evidence="4" type="ORF">IAC39_03880</name>
</gene>
<sequence>MAYRIRRANGGDLPGVISLLKQVLDIHYNIRPDLYKQGATKYSNEELLEIFADDGRPVFVYDSDGIKGYAFCEMRDYSGHEGLKPIKSLYIDDLCVDSECRREHVGRALFEYVKGYAKDNGCYNVTLCVWEGNDSARAFYDAMGMGVQKTVMEAIL</sequence>
<organism evidence="4 5">
    <name type="scientific">Candidatus Faeciplasma pullistercoris</name>
    <dbReference type="NCBI Taxonomy" id="2840800"/>
    <lineage>
        <taxon>Bacteria</taxon>
        <taxon>Bacillati</taxon>
        <taxon>Bacillota</taxon>
        <taxon>Clostridia</taxon>
        <taxon>Eubacteriales</taxon>
        <taxon>Oscillospiraceae</taxon>
        <taxon>Oscillospiraceae incertae sedis</taxon>
        <taxon>Candidatus Faeciplasma</taxon>
    </lineage>
</organism>
<dbReference type="PANTHER" id="PTHR10545">
    <property type="entry name" value="DIAMINE N-ACETYLTRANSFERASE"/>
    <property type="match status" value="1"/>
</dbReference>
<comment type="caution">
    <text evidence="4">The sequence shown here is derived from an EMBL/GenBank/DDBJ whole genome shotgun (WGS) entry which is preliminary data.</text>
</comment>
<proteinExistence type="predicted"/>
<protein>
    <submittedName>
        <fullName evidence="4">GNAT family N-acetyltransferase</fullName>
    </submittedName>
</protein>
<evidence type="ECO:0000313" key="4">
    <source>
        <dbReference type="EMBL" id="HIT58837.1"/>
    </source>
</evidence>